<accession>T1DVA6</accession>
<keyword evidence="2" id="KW-1185">Reference proteome</keyword>
<comment type="caution">
    <text evidence="1">The sequence shown here is derived from an EMBL/GenBank/DDBJ whole genome shotgun (WGS) entry which is preliminary data.</text>
</comment>
<dbReference type="OrthoDB" id="9938157at2"/>
<organism evidence="1 2">
    <name type="scientific">Helicobacter fennelliae MRY12-0050</name>
    <dbReference type="NCBI Taxonomy" id="1325130"/>
    <lineage>
        <taxon>Bacteria</taxon>
        <taxon>Pseudomonadati</taxon>
        <taxon>Campylobacterota</taxon>
        <taxon>Epsilonproteobacteria</taxon>
        <taxon>Campylobacterales</taxon>
        <taxon>Helicobacteraceae</taxon>
        <taxon>Helicobacter</taxon>
    </lineage>
</organism>
<evidence type="ECO:0000313" key="1">
    <source>
        <dbReference type="EMBL" id="GAD18578.1"/>
    </source>
</evidence>
<proteinExistence type="predicted"/>
<dbReference type="EMBL" id="BASD01000008">
    <property type="protein sequence ID" value="GAD18578.1"/>
    <property type="molecule type" value="Genomic_DNA"/>
</dbReference>
<dbReference type="Proteomes" id="UP000018143">
    <property type="component" value="Unassembled WGS sequence"/>
</dbReference>
<sequence length="256" mass="30508">MQIIHLLILSLVLVLCGGCYNGELIQKDYKKYDKLRMQIDDDTKIYDTSVPKHYFYTYFFEKALNTTEIIEYIFSKDTQQSNVYHKTILGDELIRFTKDSHYQAFLKQIVIEYTEKRVDKKTMITKQTFTFKNKNTQKILAQVHDYRNYEQRYKIYKAGWSVFQRWRTIDEMCEDGSAIDVVGEACSCKTGDYLKERLRPETRQLVEKSCENMSINERLENFWCLCLKSYKDNSLTPVLGVPIEWLENIENGNFVW</sequence>
<dbReference type="RefSeq" id="WP_023947291.1">
    <property type="nucleotide sequence ID" value="NZ_BASD01000008.1"/>
</dbReference>
<protein>
    <submittedName>
        <fullName evidence="1">Uncharacterized protein</fullName>
    </submittedName>
</protein>
<dbReference type="AlphaFoldDB" id="T1DVA6"/>
<name>T1DVA6_9HELI</name>
<reference evidence="1 2" key="1">
    <citation type="journal article" date="2013" name="Genome Announc.">
        <title>Draft Genome Sequence of Helicobacter fennelliae Strain MRY12-0050, Isolated from a Bacteremia Patient.</title>
        <authorList>
            <person name="Rimbara E."/>
            <person name="Matsui M."/>
            <person name="Mori S."/>
            <person name="Suzuki S."/>
            <person name="Suzuki M."/>
            <person name="Kim H."/>
            <person name="Sekizuka T."/>
            <person name="Kuroda M."/>
            <person name="Shibayama K."/>
        </authorList>
    </citation>
    <scope>NUCLEOTIDE SEQUENCE [LARGE SCALE GENOMIC DNA]</scope>
    <source>
        <strain evidence="1 2">MRY12-0050</strain>
    </source>
</reference>
<gene>
    <name evidence="1" type="ORF">HFN_1990</name>
</gene>
<dbReference type="STRING" id="1325130.HFN_1990"/>
<evidence type="ECO:0000313" key="2">
    <source>
        <dbReference type="Proteomes" id="UP000018143"/>
    </source>
</evidence>